<sequence>MLSIGDFSKVSQVSKKALRYYDEINLLKPSYTDATSGYRYYDVDQLETILLIKRLKEYTFSLEEIKQVLSSGQDQVLLQQTINQKKLEITRKMQDYSLLLDRLDNDLHTLEKGKKIMTYLQKIEVKLTEVPERNIRSIRKTMNVNEYGQCLAELFEKITIEKLTPTAPPMTIYHSPDFDPENADMELAVPVAEQTKETQILSSSLCAFSTYVGPYAELDSVYSKLVKWIEEKGYKMAGAPFEIYQTDPNTTEADKNVVDVYFPVML</sequence>
<dbReference type="InterPro" id="IPR029442">
    <property type="entry name" value="GyrI-like"/>
</dbReference>
<evidence type="ECO:0000259" key="2">
    <source>
        <dbReference type="PROSITE" id="PS50937"/>
    </source>
</evidence>
<dbReference type="EMBL" id="CP147246">
    <property type="protein sequence ID" value="WYJ93625.1"/>
    <property type="molecule type" value="Genomic_DNA"/>
</dbReference>
<dbReference type="Gene3D" id="1.10.1660.10">
    <property type="match status" value="1"/>
</dbReference>
<dbReference type="RefSeq" id="WP_087641047.1">
    <property type="nucleotide sequence ID" value="NZ_CP147246.1"/>
</dbReference>
<dbReference type="InterPro" id="IPR047057">
    <property type="entry name" value="MerR_fam"/>
</dbReference>
<dbReference type="InterPro" id="IPR011256">
    <property type="entry name" value="Reg_factor_effector_dom_sf"/>
</dbReference>
<gene>
    <name evidence="4" type="ORF">A5889_001126</name>
    <name evidence="3" type="ORF">A5889_001953</name>
</gene>
<protein>
    <recommendedName>
        <fullName evidence="2">HTH merR-type domain-containing protein</fullName>
    </recommendedName>
</protein>
<dbReference type="PANTHER" id="PTHR30204:SF97">
    <property type="entry name" value="MERR FAMILY REGULATORY PROTEIN"/>
    <property type="match status" value="1"/>
</dbReference>
<evidence type="ECO:0000313" key="5">
    <source>
        <dbReference type="Proteomes" id="UP000196151"/>
    </source>
</evidence>
<dbReference type="InterPro" id="IPR000551">
    <property type="entry name" value="MerR-type_HTH_dom"/>
</dbReference>
<keyword evidence="1" id="KW-0238">DNA-binding</keyword>
<name>A0A200J7N9_9ENTE</name>
<feature type="domain" description="HTH merR-type" evidence="2">
    <location>
        <begin position="1"/>
        <end position="71"/>
    </location>
</feature>
<dbReference type="Proteomes" id="UP000196151">
    <property type="component" value="Chromosome"/>
</dbReference>
<dbReference type="EMBL" id="NIBQ01000002">
    <property type="protein sequence ID" value="OUZ33243.1"/>
    <property type="molecule type" value="Genomic_DNA"/>
</dbReference>
<dbReference type="SMART" id="SM00871">
    <property type="entry name" value="AraC_E_bind"/>
    <property type="match status" value="1"/>
</dbReference>
<dbReference type="InterPro" id="IPR010499">
    <property type="entry name" value="AraC_E-bd"/>
</dbReference>
<dbReference type="GO" id="GO:0003677">
    <property type="term" value="F:DNA binding"/>
    <property type="evidence" value="ECO:0007669"/>
    <property type="project" value="UniProtKB-KW"/>
</dbReference>
<keyword evidence="5" id="KW-1185">Reference proteome</keyword>
<reference evidence="4" key="2">
    <citation type="submission" date="2017-05" db="EMBL/GenBank/DDBJ databases">
        <authorList>
            <consortium name="The Broad Institute Genomics Platform"/>
            <consortium name="The Broad Institute Genomic Center for Infectious Diseases"/>
            <person name="Earl A."/>
            <person name="Manson A."/>
            <person name="Schwartman J."/>
            <person name="Gilmore M."/>
            <person name="Abouelleil A."/>
            <person name="Cao P."/>
            <person name="Chapman S."/>
            <person name="Cusick C."/>
            <person name="Shea T."/>
            <person name="Young S."/>
            <person name="Neafsey D."/>
            <person name="Nusbaum C."/>
            <person name="Birren B."/>
        </authorList>
    </citation>
    <scope>NUCLEOTIDE SEQUENCE</scope>
    <source>
        <strain evidence="4">9D6_DIV0238</strain>
    </source>
</reference>
<reference evidence="3" key="1">
    <citation type="submission" date="2017-05" db="EMBL/GenBank/DDBJ databases">
        <title>The Genome Sequence of Enterococcus sp. 9D6_DIV0238.</title>
        <authorList>
            <consortium name="The Broad Institute Genomics Platform"/>
            <consortium name="The Broad Institute Genomic Center for Infectious Diseases"/>
            <person name="Earl A."/>
            <person name="Manson A."/>
            <person name="Schwartman J."/>
            <person name="Gilmore M."/>
            <person name="Abouelleil A."/>
            <person name="Cao P."/>
            <person name="Chapman S."/>
            <person name="Cusick C."/>
            <person name="Shea T."/>
            <person name="Young S."/>
            <person name="Neafsey D."/>
            <person name="Nusbaum C."/>
            <person name="Birren B."/>
        </authorList>
    </citation>
    <scope>NUCLEOTIDE SEQUENCE [LARGE SCALE GENOMIC DNA]</scope>
    <source>
        <strain evidence="3">9D6_DIV0238</strain>
    </source>
</reference>
<reference evidence="4" key="3">
    <citation type="submission" date="2024-03" db="EMBL/GenBank/DDBJ databases">
        <title>The Genome Sequence of Enterococcus sp. DIV0238c.</title>
        <authorList>
            <consortium name="The Broad Institute Genomics Platform"/>
            <consortium name="The Broad Institute Microbial Omics Core"/>
            <consortium name="The Broad Institute Genomic Center for Infectious Diseases"/>
            <person name="Earl A."/>
            <person name="Manson A."/>
            <person name="Gilmore M."/>
            <person name="Schwartman J."/>
            <person name="Shea T."/>
            <person name="Abouelleil A."/>
            <person name="Cao P."/>
            <person name="Chapman S."/>
            <person name="Cusick C."/>
            <person name="Young S."/>
            <person name="Neafsey D."/>
            <person name="Nusbaum C."/>
            <person name="Birren B."/>
        </authorList>
    </citation>
    <scope>NUCLEOTIDE SEQUENCE</scope>
    <source>
        <strain evidence="4">9D6_DIV0238</strain>
    </source>
</reference>
<evidence type="ECO:0000256" key="1">
    <source>
        <dbReference type="ARBA" id="ARBA00023125"/>
    </source>
</evidence>
<dbReference type="OrthoDB" id="9773308at2"/>
<dbReference type="GO" id="GO:0003700">
    <property type="term" value="F:DNA-binding transcription factor activity"/>
    <property type="evidence" value="ECO:0007669"/>
    <property type="project" value="InterPro"/>
</dbReference>
<dbReference type="CDD" id="cd01107">
    <property type="entry name" value="HTH_BmrR"/>
    <property type="match status" value="1"/>
</dbReference>
<proteinExistence type="predicted"/>
<dbReference type="PROSITE" id="PS00552">
    <property type="entry name" value="HTH_MERR_1"/>
    <property type="match status" value="1"/>
</dbReference>
<dbReference type="Pfam" id="PF06445">
    <property type="entry name" value="GyrI-like"/>
    <property type="match status" value="1"/>
</dbReference>
<dbReference type="SUPFAM" id="SSF46955">
    <property type="entry name" value="Putative DNA-binding domain"/>
    <property type="match status" value="1"/>
</dbReference>
<dbReference type="SMART" id="SM00422">
    <property type="entry name" value="HTH_MERR"/>
    <property type="match status" value="1"/>
</dbReference>
<dbReference type="AlphaFoldDB" id="A0A200J7N9"/>
<dbReference type="Gene3D" id="3.20.80.10">
    <property type="entry name" value="Regulatory factor, effector binding domain"/>
    <property type="match status" value="1"/>
</dbReference>
<dbReference type="PROSITE" id="PS50937">
    <property type="entry name" value="HTH_MERR_2"/>
    <property type="match status" value="1"/>
</dbReference>
<accession>A0A200J7N9</accession>
<organism evidence="3">
    <name type="scientific">Candidatus Enterococcus dunnyi</name>
    <dbReference type="NCBI Taxonomy" id="1834192"/>
    <lineage>
        <taxon>Bacteria</taxon>
        <taxon>Bacillati</taxon>
        <taxon>Bacillota</taxon>
        <taxon>Bacilli</taxon>
        <taxon>Lactobacillales</taxon>
        <taxon>Enterococcaceae</taxon>
        <taxon>Enterococcus</taxon>
    </lineage>
</organism>
<dbReference type="Pfam" id="PF13411">
    <property type="entry name" value="MerR_1"/>
    <property type="match status" value="1"/>
</dbReference>
<dbReference type="InterPro" id="IPR009061">
    <property type="entry name" value="DNA-bd_dom_put_sf"/>
</dbReference>
<dbReference type="SUPFAM" id="SSF55136">
    <property type="entry name" value="Probable bacterial effector-binding domain"/>
    <property type="match status" value="1"/>
</dbReference>
<evidence type="ECO:0000313" key="3">
    <source>
        <dbReference type="EMBL" id="OUZ33243.1"/>
    </source>
</evidence>
<dbReference type="PANTHER" id="PTHR30204">
    <property type="entry name" value="REDOX-CYCLING DRUG-SENSING TRANSCRIPTIONAL ACTIVATOR SOXR"/>
    <property type="match status" value="1"/>
</dbReference>
<evidence type="ECO:0000313" key="4">
    <source>
        <dbReference type="EMBL" id="WYJ93625.1"/>
    </source>
</evidence>